<proteinExistence type="predicted"/>
<protein>
    <submittedName>
        <fullName evidence="2">Uncharacterized protein</fullName>
    </submittedName>
</protein>
<dbReference type="STRING" id="1176198.SAMN05444716_104592"/>
<feature type="region of interest" description="Disordered" evidence="1">
    <location>
        <begin position="178"/>
        <end position="201"/>
    </location>
</feature>
<evidence type="ECO:0000313" key="2">
    <source>
        <dbReference type="EMBL" id="SFS87636.1"/>
    </source>
</evidence>
<keyword evidence="3" id="KW-1185">Reference proteome</keyword>
<reference evidence="3" key="1">
    <citation type="submission" date="2016-10" db="EMBL/GenBank/DDBJ databases">
        <authorList>
            <person name="Varghese N."/>
            <person name="Submissions S."/>
        </authorList>
    </citation>
    <scope>NUCLEOTIDE SEQUENCE [LARGE SCALE GENOMIC DNA]</scope>
    <source>
        <strain evidence="3">CGMCC 4.7047</strain>
    </source>
</reference>
<dbReference type="Proteomes" id="UP000198873">
    <property type="component" value="Unassembled WGS sequence"/>
</dbReference>
<evidence type="ECO:0000256" key="1">
    <source>
        <dbReference type="SAM" id="MobiDB-lite"/>
    </source>
</evidence>
<accession>A0A1I6TEQ6</accession>
<name>A0A1I6TEQ6_9ACTN</name>
<feature type="region of interest" description="Disordered" evidence="1">
    <location>
        <begin position="313"/>
        <end position="338"/>
    </location>
</feature>
<dbReference type="AlphaFoldDB" id="A0A1I6TEQ6"/>
<dbReference type="RefSeq" id="WP_093843265.1">
    <property type="nucleotide sequence ID" value="NZ_FPAB01000004.1"/>
</dbReference>
<organism evidence="2 3">
    <name type="scientific">Streptomyces harbinensis</name>
    <dbReference type="NCBI Taxonomy" id="1176198"/>
    <lineage>
        <taxon>Bacteria</taxon>
        <taxon>Bacillati</taxon>
        <taxon>Actinomycetota</taxon>
        <taxon>Actinomycetes</taxon>
        <taxon>Kitasatosporales</taxon>
        <taxon>Streptomycetaceae</taxon>
        <taxon>Streptomyces</taxon>
    </lineage>
</organism>
<dbReference type="EMBL" id="FPAB01000004">
    <property type="protein sequence ID" value="SFS87636.1"/>
    <property type="molecule type" value="Genomic_DNA"/>
</dbReference>
<evidence type="ECO:0000313" key="3">
    <source>
        <dbReference type="Proteomes" id="UP000198873"/>
    </source>
</evidence>
<gene>
    <name evidence="2" type="ORF">SAMN05444716_104592</name>
</gene>
<sequence>MITSNPVGDWTWEVDSDAAETQPDRAAEVAVDIWNILAGKELAVPTGKVSFSARAMGDNQHALVDVTGLPLEPNPLSPGTALSHAVLEAGSLSGDLLVSVRIECPGYWLEAGVKHLAQKLFVVQVDLWKRRLLVATLETYSDAWLTMDTRDRPQPEVHAENAPRLAASLEGISALLGTAPTPGDPNRHATPTRQGFEDPRTEGFAYDDSWGTFEVPARSRLIRSRLPPSDDEYPDTTDQPVRYVTISRGGQTLGYLWASTGDEAAGFEPRTAAGEAAFEAGAAWLLHLRAAHARGLGSLDALVWAIQNPPRQEAGSAVEQKPHQAPTLDALEELSGRY</sequence>